<dbReference type="Gene3D" id="3.30.43.10">
    <property type="entry name" value="Uridine Diphospho-n-acetylenolpyruvylglucosamine Reductase, domain 2"/>
    <property type="match status" value="1"/>
</dbReference>
<dbReference type="SUPFAM" id="SSF55103">
    <property type="entry name" value="FAD-linked oxidases, C-terminal domain"/>
    <property type="match status" value="1"/>
</dbReference>
<dbReference type="GO" id="GO:0004458">
    <property type="term" value="F:D-lactate dehydrogenase (cytochrome) activity"/>
    <property type="evidence" value="ECO:0007669"/>
    <property type="project" value="TreeGrafter"/>
</dbReference>
<dbReference type="InterPro" id="IPR016171">
    <property type="entry name" value="Vanillyl_alc_oxidase_C-sub2"/>
</dbReference>
<gene>
    <name evidence="5" type="ORF">HD600_001411</name>
</gene>
<reference evidence="5 6" key="1">
    <citation type="submission" date="2020-08" db="EMBL/GenBank/DDBJ databases">
        <title>Sequencing the genomes of 1000 actinobacteria strains.</title>
        <authorList>
            <person name="Klenk H.-P."/>
        </authorList>
    </citation>
    <scope>NUCLEOTIDE SEQUENCE [LARGE SCALE GENOMIC DNA]</scope>
    <source>
        <strain evidence="5 6">DSM 24823</strain>
    </source>
</reference>
<dbReference type="InterPro" id="IPR016164">
    <property type="entry name" value="FAD-linked_Oxase-like_C"/>
</dbReference>
<dbReference type="InterPro" id="IPR036318">
    <property type="entry name" value="FAD-bd_PCMH-like_sf"/>
</dbReference>
<dbReference type="InterPro" id="IPR016170">
    <property type="entry name" value="Cytok_DH_C_sf"/>
</dbReference>
<dbReference type="PROSITE" id="PS51387">
    <property type="entry name" value="FAD_PCMH"/>
    <property type="match status" value="1"/>
</dbReference>
<evidence type="ECO:0000313" key="5">
    <source>
        <dbReference type="EMBL" id="MBB5742914.1"/>
    </source>
</evidence>
<dbReference type="EMBL" id="JACHMU010000001">
    <property type="protein sequence ID" value="MBB5742914.1"/>
    <property type="molecule type" value="Genomic_DNA"/>
</dbReference>
<dbReference type="Gene3D" id="1.10.45.10">
    <property type="entry name" value="Vanillyl-alcohol Oxidase, Chain A, domain 4"/>
    <property type="match status" value="1"/>
</dbReference>
<keyword evidence="2" id="KW-0274">FAD</keyword>
<dbReference type="AlphaFoldDB" id="A0A7W9CC73"/>
<keyword evidence="6" id="KW-1185">Reference proteome</keyword>
<protein>
    <submittedName>
        <fullName evidence="5">4-cresol dehydrogenase (Hydroxylating)</fullName>
        <ecNumber evidence="5">1.17.9.1</ecNumber>
    </submittedName>
</protein>
<evidence type="ECO:0000256" key="3">
    <source>
        <dbReference type="ARBA" id="ARBA00023002"/>
    </source>
</evidence>
<dbReference type="GO" id="GO:0008720">
    <property type="term" value="F:D-lactate dehydrogenase (NAD+) activity"/>
    <property type="evidence" value="ECO:0007669"/>
    <property type="project" value="TreeGrafter"/>
</dbReference>
<name>A0A7W9CC73_9MICO</name>
<feature type="domain" description="FAD-binding PCMH-type" evidence="4">
    <location>
        <begin position="46"/>
        <end position="233"/>
    </location>
</feature>
<dbReference type="GO" id="GO:0018695">
    <property type="term" value="F:4-cresol dehydrogenase (hydroxylating) activity"/>
    <property type="evidence" value="ECO:0007669"/>
    <property type="project" value="UniProtKB-EC"/>
</dbReference>
<dbReference type="PANTHER" id="PTHR11748">
    <property type="entry name" value="D-LACTATE DEHYDROGENASE"/>
    <property type="match status" value="1"/>
</dbReference>
<dbReference type="InterPro" id="IPR006094">
    <property type="entry name" value="Oxid_FAD_bind_N"/>
</dbReference>
<dbReference type="GO" id="GO:0071949">
    <property type="term" value="F:FAD binding"/>
    <property type="evidence" value="ECO:0007669"/>
    <property type="project" value="InterPro"/>
</dbReference>
<organism evidence="5 6">
    <name type="scientific">Microbacterium ginsengiterrae</name>
    <dbReference type="NCBI Taxonomy" id="546115"/>
    <lineage>
        <taxon>Bacteria</taxon>
        <taxon>Bacillati</taxon>
        <taxon>Actinomycetota</taxon>
        <taxon>Actinomycetes</taxon>
        <taxon>Micrococcales</taxon>
        <taxon>Microbacteriaceae</taxon>
        <taxon>Microbacterium</taxon>
    </lineage>
</organism>
<dbReference type="PANTHER" id="PTHR11748:SF114">
    <property type="entry name" value="ARYL-ALCOHOL OXIDASE VANILLYL-ALCOHOL OXIDASE (AFU_ORTHOLOGUE AFUA_3G09500)-RELATED"/>
    <property type="match status" value="1"/>
</dbReference>
<dbReference type="Gene3D" id="3.40.462.10">
    <property type="entry name" value="FAD-linked oxidases, C-terminal domain"/>
    <property type="match status" value="1"/>
</dbReference>
<evidence type="ECO:0000256" key="1">
    <source>
        <dbReference type="ARBA" id="ARBA00022630"/>
    </source>
</evidence>
<dbReference type="Proteomes" id="UP000517712">
    <property type="component" value="Unassembled WGS sequence"/>
</dbReference>
<dbReference type="RefSeq" id="WP_184282559.1">
    <property type="nucleotide sequence ID" value="NZ_BAAAPG010000001.1"/>
</dbReference>
<comment type="caution">
    <text evidence="5">The sequence shown here is derived from an EMBL/GenBank/DDBJ whole genome shotgun (WGS) entry which is preliminary data.</text>
</comment>
<evidence type="ECO:0000256" key="2">
    <source>
        <dbReference type="ARBA" id="ARBA00022827"/>
    </source>
</evidence>
<keyword evidence="1" id="KW-0285">Flavoprotein</keyword>
<dbReference type="InterPro" id="IPR016166">
    <property type="entry name" value="FAD-bd_PCMH"/>
</dbReference>
<evidence type="ECO:0000313" key="6">
    <source>
        <dbReference type="Proteomes" id="UP000517712"/>
    </source>
</evidence>
<dbReference type="Gene3D" id="3.30.465.10">
    <property type="match status" value="1"/>
</dbReference>
<keyword evidence="3 5" id="KW-0560">Oxidoreductase</keyword>
<dbReference type="Pfam" id="PF01565">
    <property type="entry name" value="FAD_binding_4"/>
    <property type="match status" value="1"/>
</dbReference>
<accession>A0A7W9CC73</accession>
<dbReference type="SUPFAM" id="SSF56176">
    <property type="entry name" value="FAD-binding/transporter-associated domain-like"/>
    <property type="match status" value="1"/>
</dbReference>
<proteinExistence type="predicted"/>
<sequence>MVNAAPYQLDPQIADLLVAVVGDEHALRSQEERDNYRDPFWNIEDRTYDSSLVLFPHSTEQIQAIVRIANEHGVPLWTSSQGRNNGYGGPSPRVRGSVLISLREMNRVLEINEELAYAVVEPGVSWFELREALDRAGHEDLWFSIPDLGWGSVIGNSLDNGMTYAPYGSDFQKICGLEVVLADGEILRTGLGAQPGNDSWHLYTRGYGPVLDQLFFQSNYGIVTRAGIWLMRRPEAFAPLFLTIPRHEQLAQAIDIFRELRLDGVVRGVPSIQNLVTMSAQFDETRDMYLRADAAMSDEKLNELGDSTGLGRWGARTALWGDRVVVDHHLERIRTAWEAIEGGRVISDRIFARDEWGEITKFVDKVQAGIPNMDIIQATPANVGHIAFAPVLPLKGDTVVESIDMIRDVIVDAVGLNHVCALYFPNDRTCVAVNSITFDVTDEELFRNSYTTMKKLVVEAGKRGFTEYRAHVDLMDLVSDQLSFNDHAYRRFVEKIKDAVDPKGILAAGRHGVWPGSYRA</sequence>
<dbReference type="GO" id="GO:1903457">
    <property type="term" value="P:lactate catabolic process"/>
    <property type="evidence" value="ECO:0007669"/>
    <property type="project" value="TreeGrafter"/>
</dbReference>
<dbReference type="InterPro" id="IPR016169">
    <property type="entry name" value="FAD-bd_PCMH_sub2"/>
</dbReference>
<evidence type="ECO:0000259" key="4">
    <source>
        <dbReference type="PROSITE" id="PS51387"/>
    </source>
</evidence>
<dbReference type="EC" id="1.17.9.1" evidence="5"/>
<dbReference type="InterPro" id="IPR016167">
    <property type="entry name" value="FAD-bd_PCMH_sub1"/>
</dbReference>